<dbReference type="Proteomes" id="UP001530400">
    <property type="component" value="Unassembled WGS sequence"/>
</dbReference>
<feature type="compositionally biased region" description="Polar residues" evidence="1">
    <location>
        <begin position="768"/>
        <end position="782"/>
    </location>
</feature>
<feature type="region of interest" description="Disordered" evidence="1">
    <location>
        <begin position="1525"/>
        <end position="1560"/>
    </location>
</feature>
<proteinExistence type="predicted"/>
<dbReference type="EMBL" id="JALLPJ020000210">
    <property type="protein sequence ID" value="KAL3798647.1"/>
    <property type="molecule type" value="Genomic_DNA"/>
</dbReference>
<dbReference type="SMART" id="SM00213">
    <property type="entry name" value="UBQ"/>
    <property type="match status" value="1"/>
</dbReference>
<dbReference type="SUPFAM" id="SSF54236">
    <property type="entry name" value="Ubiquitin-like"/>
    <property type="match status" value="1"/>
</dbReference>
<dbReference type="InterPro" id="IPR000626">
    <property type="entry name" value="Ubiquitin-like_dom"/>
</dbReference>
<feature type="region of interest" description="Disordered" evidence="1">
    <location>
        <begin position="969"/>
        <end position="998"/>
    </location>
</feature>
<dbReference type="Gene3D" id="3.10.20.90">
    <property type="entry name" value="Phosphatidylinositol 3-kinase Catalytic Subunit, Chain A, domain 1"/>
    <property type="match status" value="1"/>
</dbReference>
<organism evidence="3 4">
    <name type="scientific">Cyclotella atomus</name>
    <dbReference type="NCBI Taxonomy" id="382360"/>
    <lineage>
        <taxon>Eukaryota</taxon>
        <taxon>Sar</taxon>
        <taxon>Stramenopiles</taxon>
        <taxon>Ochrophyta</taxon>
        <taxon>Bacillariophyta</taxon>
        <taxon>Coscinodiscophyceae</taxon>
        <taxon>Thalassiosirophycidae</taxon>
        <taxon>Stephanodiscales</taxon>
        <taxon>Stephanodiscaceae</taxon>
        <taxon>Cyclotella</taxon>
    </lineage>
</organism>
<name>A0ABD3QEY4_9STRA</name>
<keyword evidence="4" id="KW-1185">Reference proteome</keyword>
<feature type="region of interest" description="Disordered" evidence="1">
    <location>
        <begin position="882"/>
        <end position="907"/>
    </location>
</feature>
<feature type="compositionally biased region" description="Polar residues" evidence="1">
    <location>
        <begin position="889"/>
        <end position="907"/>
    </location>
</feature>
<gene>
    <name evidence="3" type="ORF">ACHAWO_003199</name>
</gene>
<protein>
    <recommendedName>
        <fullName evidence="2">Ubiquitin-like domain-containing protein</fullName>
    </recommendedName>
</protein>
<feature type="compositionally biased region" description="Basic and acidic residues" evidence="1">
    <location>
        <begin position="1234"/>
        <end position="1247"/>
    </location>
</feature>
<feature type="region of interest" description="Disordered" evidence="1">
    <location>
        <begin position="1030"/>
        <end position="1074"/>
    </location>
</feature>
<dbReference type="Pfam" id="PF00240">
    <property type="entry name" value="ubiquitin"/>
    <property type="match status" value="1"/>
</dbReference>
<feature type="compositionally biased region" description="Polar residues" evidence="1">
    <location>
        <begin position="216"/>
        <end position="231"/>
    </location>
</feature>
<feature type="region of interest" description="Disordered" evidence="1">
    <location>
        <begin position="759"/>
        <end position="823"/>
    </location>
</feature>
<feature type="region of interest" description="Disordered" evidence="1">
    <location>
        <begin position="1214"/>
        <end position="1247"/>
    </location>
</feature>
<evidence type="ECO:0000313" key="3">
    <source>
        <dbReference type="EMBL" id="KAL3798647.1"/>
    </source>
</evidence>
<reference evidence="3 4" key="1">
    <citation type="submission" date="2024-10" db="EMBL/GenBank/DDBJ databases">
        <title>Updated reference genomes for cyclostephanoid diatoms.</title>
        <authorList>
            <person name="Roberts W.R."/>
            <person name="Alverson A.J."/>
        </authorList>
    </citation>
    <scope>NUCLEOTIDE SEQUENCE [LARGE SCALE GENOMIC DNA]</scope>
    <source>
        <strain evidence="3 4">AJA010-31</strain>
    </source>
</reference>
<dbReference type="InterPro" id="IPR029071">
    <property type="entry name" value="Ubiquitin-like_domsf"/>
</dbReference>
<feature type="compositionally biased region" description="Polar residues" evidence="1">
    <location>
        <begin position="1530"/>
        <end position="1548"/>
    </location>
</feature>
<feature type="compositionally biased region" description="Low complexity" evidence="1">
    <location>
        <begin position="1216"/>
        <end position="1227"/>
    </location>
</feature>
<feature type="region of interest" description="Disordered" evidence="1">
    <location>
        <begin position="216"/>
        <end position="245"/>
    </location>
</feature>
<dbReference type="CDD" id="cd17039">
    <property type="entry name" value="Ubl_ubiquitin_like"/>
    <property type="match status" value="1"/>
</dbReference>
<evidence type="ECO:0000313" key="4">
    <source>
        <dbReference type="Proteomes" id="UP001530400"/>
    </source>
</evidence>
<feature type="compositionally biased region" description="Low complexity" evidence="1">
    <location>
        <begin position="814"/>
        <end position="823"/>
    </location>
</feature>
<dbReference type="PROSITE" id="PS50053">
    <property type="entry name" value="UBIQUITIN_2"/>
    <property type="match status" value="1"/>
</dbReference>
<feature type="domain" description="Ubiquitin-like" evidence="2">
    <location>
        <begin position="1140"/>
        <end position="1215"/>
    </location>
</feature>
<comment type="caution">
    <text evidence="3">The sequence shown here is derived from an EMBL/GenBank/DDBJ whole genome shotgun (WGS) entry which is preliminary data.</text>
</comment>
<accession>A0ABD3QEY4</accession>
<sequence length="1747" mass="190414">MTPTWQCSLAPYFDYPALVATSGSSAADAYDMLHGFLLLDHMGLTTESDIKPGSRTGPEGDLSNPPSILQALDKAELNAKLRDRLNILQWPKPAKGVEVTVYSVWIMNWQDNAPLRADSIIGPADAAMKLLYYSRLCDDGLRYDETDQTDTLGFHLVPFEFNGYPTWEVQDPTLPLTAVFTDARYFAHIGGNKIETTPNTPNAKKTATRGVLRASSYQQNAAPANSTSTPMSHPIQPQPNTPKSFQELLAEGPSTGLASNDENTFYITAVFEPEDGVHPVTTVVDSHPVLTSVENIPTAARGILVYAHCTSTWQLQMVRKGQKDKDGEPKKQGSTYVVLRLRSKFGATLILSYITPDMDMNNIRIMLKGVQLPDTETRMAIVGLTPDACPEGLKYLAGEVQRVELLAKARNQEISKADAADPDLHDVFFRKNGLRTTRLNSPEDRKKVGADGAYRGLKDCMHIETDIKRTEIHREIFKSASTSGTLREIISSKACLIELPKNTYNISQAKSYQYMSRVRAHMAYNHHHSSVLLNGISETVRRVRVEWQANRRKDSPWQHKTISINGLLRSIITNSGLPVFSSVIPYMMGPNIGSALATSRNLPEITDLRDKIAVDVVTWMYWYSREVLGLTESCILLLLKSCDPDTVLLLPETEWHPETWSISTPFEDAEDEFVRTMEEDGIVLDMSAMEEQVSEKDEDYARRLKLSDDATFATKNSAAISRVTNATINTSGADSFRSSNTADARRDFKANCIRRAREAANNATRPASQNNQQTDSANQAELQGQPACKGSAATTSDKTDTSRAPSVKRSLRISTSPHTSSCHPSQLFKFTLQFIFIITLSLSTHSPASRGQRLPVSLQVAHPAAHKVTHPYPYPPTSNLLPSQPPITPSNDTHPLTPETVPSPSPSNVTCVLSAPAASASRTCLVKSTKAPELTKARARGDVTAATPAAPTSNPISASVATITIGSAAEGLSGPPAAEDHGNTGGAKQRGPAPEHTPLPPTLTLLLIVIALATAFAAQSLLVRHCPPQITRSPSARSPAKISTVPCGVPHPQSRQPSCATYGRQRQDAQTQPSVPPTLPILRCYFLLPLLILLRKISRPQSRRHTTLSPAVAGVHSVAHNDPPPTFNHLEPVATLPDQIQLLVHSISGRTITIDTTSSASSLQVKQAIQEKDGTPVALQRLRFNGKYLDNNTIISTAGISNLDCVHVSLSLRGGSTSRHSPTPSTTKACPKPPRPESQRRAAKWRERVNSETPIRNALYEYELGFATVDRPLFPTVSELKESASKHLNSKEVKKKGLITDHFGLAKGIAAARLEQKHVTEALESKSGRADCALGVELQVQWDLARKEDSNLRPDRLLLPAKTREPSSIHWLRPSRARRWSWMQVGAGQVSTRIVCAYLPVAPSRRVTPNSSLPNRLQSTQSILRSVGDHGCPRTIFVDHLGQQIALWKAAGEQVIVFTDANSDVYSGIPDAGSTSLTSECTPLTGVFVTSEIRGVNAFQSGHGGGIGGPPCVIVDVDMGTLIGEGFPKGSSTSRQEAPSHTSPFSLATTPSQTKTSKKQIDKLDLIKTELMTGAEANCRKIYSGRLRTPRQSPDGVPTLKTQADLPDTVLYIPQPDGRPCRSTDVTTLRQRKPLEFTTILSTTANSTEGAQTVTSTQNTEPCPPSIKASISDSGQLRNSTKTLPCYFATGAPNSTLSHALQSAYEAFQMELGLDGNIFSRPTQNTRTLSLIPGSHYCGNTQHFTMW</sequence>
<evidence type="ECO:0000256" key="1">
    <source>
        <dbReference type="SAM" id="MobiDB-lite"/>
    </source>
</evidence>
<evidence type="ECO:0000259" key="2">
    <source>
        <dbReference type="PROSITE" id="PS50053"/>
    </source>
</evidence>